<sequence length="299" mass="34413">MKRKDDTLSNFIPINRKFFNHAFWKEERTFSKSEAWLDLCVSARFEESEATELIGGKLVSWTKGQLPASLRYLAERWKWSKNKVDDFLLLLEREGMICRLAVNGITILSLVNYSVYNGSGQQKGQQKGHANTTQHYISSNREDSEKDSKGDKRGTPGGQQGDKTNIENKVKKEEINTGTDVPVGVPTGTLDKFKAFQDWIKTNAPRVAQMKEQLTLQQYVALHQKVSKDQLKNLLLSMHNYEPLLRKNRSVYLTIINWSKRDYNQEIPVKNGPGPAKSTEQYLAERKKQEEHTLRPPER</sequence>
<comment type="caution">
    <text evidence="2">The sequence shown here is derived from an EMBL/GenBank/DDBJ whole genome shotgun (WGS) entry which is preliminary data.</text>
</comment>
<dbReference type="EMBL" id="QCYK01000002">
    <property type="protein sequence ID" value="PUZ25042.1"/>
    <property type="molecule type" value="Genomic_DNA"/>
</dbReference>
<gene>
    <name evidence="2" type="ORF">DCC81_12065</name>
</gene>
<evidence type="ECO:0000313" key="3">
    <source>
        <dbReference type="Proteomes" id="UP000244450"/>
    </source>
</evidence>
<keyword evidence="3" id="KW-1185">Reference proteome</keyword>
<feature type="region of interest" description="Disordered" evidence="1">
    <location>
        <begin position="138"/>
        <end position="169"/>
    </location>
</feature>
<dbReference type="AlphaFoldDB" id="A0A2T7BFI2"/>
<organism evidence="2 3">
    <name type="scientific">Chitinophaga parva</name>
    <dbReference type="NCBI Taxonomy" id="2169414"/>
    <lineage>
        <taxon>Bacteria</taxon>
        <taxon>Pseudomonadati</taxon>
        <taxon>Bacteroidota</taxon>
        <taxon>Chitinophagia</taxon>
        <taxon>Chitinophagales</taxon>
        <taxon>Chitinophagaceae</taxon>
        <taxon>Chitinophaga</taxon>
    </lineage>
</organism>
<feature type="region of interest" description="Disordered" evidence="1">
    <location>
        <begin position="264"/>
        <end position="299"/>
    </location>
</feature>
<accession>A0A2T7BFI2</accession>
<dbReference type="Proteomes" id="UP000244450">
    <property type="component" value="Unassembled WGS sequence"/>
</dbReference>
<feature type="compositionally biased region" description="Basic and acidic residues" evidence="1">
    <location>
        <begin position="283"/>
        <end position="299"/>
    </location>
</feature>
<name>A0A2T7BFI2_9BACT</name>
<dbReference type="RefSeq" id="WP_108686879.1">
    <property type="nucleotide sequence ID" value="NZ_QCYK01000002.1"/>
</dbReference>
<evidence type="ECO:0000256" key="1">
    <source>
        <dbReference type="SAM" id="MobiDB-lite"/>
    </source>
</evidence>
<protein>
    <recommendedName>
        <fullName evidence="4">DNA replication protein DnaD</fullName>
    </recommendedName>
</protein>
<reference evidence="2 3" key="1">
    <citation type="submission" date="2018-04" db="EMBL/GenBank/DDBJ databases">
        <title>Chitinophaga fuyangensis sp. nov., isolated from soil in a chemical factory.</title>
        <authorList>
            <person name="Chen K."/>
        </authorList>
    </citation>
    <scope>NUCLEOTIDE SEQUENCE [LARGE SCALE GENOMIC DNA]</scope>
    <source>
        <strain evidence="2 3">LY-1</strain>
    </source>
</reference>
<evidence type="ECO:0008006" key="4">
    <source>
        <dbReference type="Google" id="ProtNLM"/>
    </source>
</evidence>
<dbReference type="OrthoDB" id="1007147at2"/>
<evidence type="ECO:0000313" key="2">
    <source>
        <dbReference type="EMBL" id="PUZ25042.1"/>
    </source>
</evidence>
<feature type="compositionally biased region" description="Basic and acidic residues" evidence="1">
    <location>
        <begin position="140"/>
        <end position="154"/>
    </location>
</feature>
<proteinExistence type="predicted"/>